<dbReference type="SUPFAM" id="SSF47789">
    <property type="entry name" value="C-terminal domain of RNA polymerase alpha subunit"/>
    <property type="match status" value="1"/>
</dbReference>
<organism evidence="1 2">
    <name type="scientific">Candidatus Bacteroides pullicola</name>
    <dbReference type="NCBI Taxonomy" id="2838475"/>
    <lineage>
        <taxon>Bacteria</taxon>
        <taxon>Pseudomonadati</taxon>
        <taxon>Bacteroidota</taxon>
        <taxon>Bacteroidia</taxon>
        <taxon>Bacteroidales</taxon>
        <taxon>Bacteroidaceae</taxon>
        <taxon>Bacteroides</taxon>
    </lineage>
</organism>
<protein>
    <submittedName>
        <fullName evidence="1">Uncharacterized protein</fullName>
    </submittedName>
</protein>
<evidence type="ECO:0000313" key="1">
    <source>
        <dbReference type="EMBL" id="HIY88175.1"/>
    </source>
</evidence>
<gene>
    <name evidence="1" type="ORF">H9824_05670</name>
</gene>
<dbReference type="Proteomes" id="UP000886851">
    <property type="component" value="Unassembled WGS sequence"/>
</dbReference>
<reference evidence="1" key="1">
    <citation type="journal article" date="2021" name="PeerJ">
        <title>Extensive microbial diversity within the chicken gut microbiome revealed by metagenomics and culture.</title>
        <authorList>
            <person name="Gilroy R."/>
            <person name="Ravi A."/>
            <person name="Getino M."/>
            <person name="Pursley I."/>
            <person name="Horton D.L."/>
            <person name="Alikhan N.F."/>
            <person name="Baker D."/>
            <person name="Gharbi K."/>
            <person name="Hall N."/>
            <person name="Watson M."/>
            <person name="Adriaenssens E.M."/>
            <person name="Foster-Nyarko E."/>
            <person name="Jarju S."/>
            <person name="Secka A."/>
            <person name="Antonio M."/>
            <person name="Oren A."/>
            <person name="Chaudhuri R.R."/>
            <person name="La Ragione R."/>
            <person name="Hildebrand F."/>
            <person name="Pallen M.J."/>
        </authorList>
    </citation>
    <scope>NUCLEOTIDE SEQUENCE</scope>
    <source>
        <strain evidence="1">Gambia2-208</strain>
    </source>
</reference>
<dbReference type="AlphaFoldDB" id="A0A9D1ZHC4"/>
<dbReference type="EMBL" id="DXCV01000039">
    <property type="protein sequence ID" value="HIY88175.1"/>
    <property type="molecule type" value="Genomic_DNA"/>
</dbReference>
<name>A0A9D1ZHC4_9BACE</name>
<accession>A0A9D1ZHC4</accession>
<sequence length="130" mass="14820">MINNETLLVEIADKYRIPVRIINILYSEDVKTVGQLMDFIPNLQMRHMGKKSLSIILDLQDTLSQELEQKKNDKEIDWEEIRIKAAIAALQGYASNPNKNMVEAYTRDLAEWSVLAADFLIAKLKEGGAQ</sequence>
<proteinExistence type="predicted"/>
<reference evidence="1" key="2">
    <citation type="submission" date="2021-04" db="EMBL/GenBank/DDBJ databases">
        <authorList>
            <person name="Gilroy R."/>
        </authorList>
    </citation>
    <scope>NUCLEOTIDE SEQUENCE</scope>
    <source>
        <strain evidence="1">Gambia2-208</strain>
    </source>
</reference>
<evidence type="ECO:0000313" key="2">
    <source>
        <dbReference type="Proteomes" id="UP000886851"/>
    </source>
</evidence>
<comment type="caution">
    <text evidence="1">The sequence shown here is derived from an EMBL/GenBank/DDBJ whole genome shotgun (WGS) entry which is preliminary data.</text>
</comment>